<keyword evidence="4" id="KW-1185">Reference proteome</keyword>
<reference evidence="3 4" key="1">
    <citation type="submission" date="2014-05" db="EMBL/GenBank/DDBJ databases">
        <title>Complete genome sequence of the Streptomyces mutabilis TRM45540.</title>
        <authorList>
            <person name="Luo X."/>
            <person name="Zhang L."/>
        </authorList>
    </citation>
    <scope>NUCLEOTIDE SEQUENCE [LARGE SCALE GENOMIC DNA]</scope>
    <source>
        <strain evidence="3 4">TRM45540</strain>
    </source>
</reference>
<evidence type="ECO:0000313" key="3">
    <source>
        <dbReference type="EMBL" id="KFG76332.1"/>
    </source>
</evidence>
<feature type="region of interest" description="Disordered" evidence="1">
    <location>
        <begin position="1"/>
        <end position="20"/>
    </location>
</feature>
<dbReference type="Proteomes" id="UP000029095">
    <property type="component" value="Unassembled WGS sequence"/>
</dbReference>
<keyword evidence="2" id="KW-0812">Transmembrane</keyword>
<comment type="caution">
    <text evidence="3">The sequence shown here is derived from an EMBL/GenBank/DDBJ whole genome shotgun (WGS) entry which is preliminary data.</text>
</comment>
<dbReference type="HOGENOM" id="CLU_2829440_0_0_11"/>
<proteinExistence type="predicted"/>
<dbReference type="AlphaFoldDB" id="A0A086N5B4"/>
<sequence length="66" mass="6658">MGPPAGCHPTCGAAGPRRNVPVRPGRASLVPFGTVTAGAALAVASLFALQANRTRGELDTERETGT</sequence>
<organism evidence="3 4">
    <name type="scientific">Streptomyces mutabilis</name>
    <dbReference type="NCBI Taxonomy" id="67332"/>
    <lineage>
        <taxon>Bacteria</taxon>
        <taxon>Bacillati</taxon>
        <taxon>Actinomycetota</taxon>
        <taxon>Actinomycetes</taxon>
        <taxon>Kitasatosporales</taxon>
        <taxon>Streptomycetaceae</taxon>
        <taxon>Streptomyces</taxon>
    </lineage>
</organism>
<keyword evidence="2" id="KW-0472">Membrane</keyword>
<dbReference type="EMBL" id="JNFQ01000001">
    <property type="protein sequence ID" value="KFG76332.1"/>
    <property type="molecule type" value="Genomic_DNA"/>
</dbReference>
<gene>
    <name evidence="3" type="ORF">FM21_09565</name>
</gene>
<keyword evidence="2" id="KW-1133">Transmembrane helix</keyword>
<feature type="transmembrane region" description="Helical" evidence="2">
    <location>
        <begin position="29"/>
        <end position="49"/>
    </location>
</feature>
<accession>A0A086N5B4</accession>
<evidence type="ECO:0000256" key="2">
    <source>
        <dbReference type="SAM" id="Phobius"/>
    </source>
</evidence>
<evidence type="ECO:0000256" key="1">
    <source>
        <dbReference type="SAM" id="MobiDB-lite"/>
    </source>
</evidence>
<name>A0A086N5B4_9ACTN</name>
<evidence type="ECO:0000313" key="4">
    <source>
        <dbReference type="Proteomes" id="UP000029095"/>
    </source>
</evidence>
<protein>
    <submittedName>
        <fullName evidence="3">Uncharacterized protein</fullName>
    </submittedName>
</protein>